<dbReference type="AlphaFoldDB" id="X0VRW5"/>
<organism evidence="1">
    <name type="scientific">marine sediment metagenome</name>
    <dbReference type="NCBI Taxonomy" id="412755"/>
    <lineage>
        <taxon>unclassified sequences</taxon>
        <taxon>metagenomes</taxon>
        <taxon>ecological metagenomes</taxon>
    </lineage>
</organism>
<comment type="caution">
    <text evidence="1">The sequence shown here is derived from an EMBL/GenBank/DDBJ whole genome shotgun (WGS) entry which is preliminary data.</text>
</comment>
<name>X0VRW5_9ZZZZ</name>
<feature type="non-terminal residue" evidence="1">
    <location>
        <position position="1"/>
    </location>
</feature>
<accession>X0VRW5</accession>
<protein>
    <submittedName>
        <fullName evidence="1">Uncharacterized protein</fullName>
    </submittedName>
</protein>
<proteinExistence type="predicted"/>
<reference evidence="1" key="1">
    <citation type="journal article" date="2014" name="Front. Microbiol.">
        <title>High frequency of phylogenetically diverse reductive dehalogenase-homologous genes in deep subseafloor sedimentary metagenomes.</title>
        <authorList>
            <person name="Kawai M."/>
            <person name="Futagami T."/>
            <person name="Toyoda A."/>
            <person name="Takaki Y."/>
            <person name="Nishi S."/>
            <person name="Hori S."/>
            <person name="Arai W."/>
            <person name="Tsubouchi T."/>
            <person name="Morono Y."/>
            <person name="Uchiyama I."/>
            <person name="Ito T."/>
            <person name="Fujiyama A."/>
            <person name="Inagaki F."/>
            <person name="Takami H."/>
        </authorList>
    </citation>
    <scope>NUCLEOTIDE SEQUENCE</scope>
    <source>
        <strain evidence="1">Expedition CK06-06</strain>
    </source>
</reference>
<dbReference type="EMBL" id="BARS01033777">
    <property type="protein sequence ID" value="GAG15208.1"/>
    <property type="molecule type" value="Genomic_DNA"/>
</dbReference>
<evidence type="ECO:0000313" key="1">
    <source>
        <dbReference type="EMBL" id="GAG15208.1"/>
    </source>
</evidence>
<sequence>IQGNLTGVGYANYALFGRRPSAKGPRVEDILNWMRQRGLSAKDFGMRRDKDAAYVIAFNIGAGGTKAKRMGVKVQDAIYSKNLDKAIEKWVPEIAAETADTLIDGFIEAIGDVKNIQVTSKL</sequence>
<gene>
    <name evidence="1" type="ORF">S01H1_52262</name>
</gene>